<evidence type="ECO:0000256" key="6">
    <source>
        <dbReference type="ARBA" id="ARBA00022982"/>
    </source>
</evidence>
<dbReference type="PROSITE" id="PS51019">
    <property type="entry name" value="REELIN"/>
    <property type="match status" value="1"/>
</dbReference>
<feature type="transmembrane region" description="Helical" evidence="12">
    <location>
        <begin position="442"/>
        <end position="465"/>
    </location>
</feature>
<keyword evidence="8" id="KW-0408">Iron</keyword>
<comment type="cofactor">
    <cofactor evidence="1">
        <name>heme b</name>
        <dbReference type="ChEBI" id="CHEBI:60344"/>
    </cofactor>
</comment>
<comment type="subcellular location">
    <subcellularLocation>
        <location evidence="2">Membrane</location>
        <topology evidence="2">Multi-pass membrane protein</topology>
    </subcellularLocation>
</comment>
<dbReference type="SMART" id="SM00664">
    <property type="entry name" value="DoH"/>
    <property type="match status" value="1"/>
</dbReference>
<feature type="region of interest" description="Disordered" evidence="11">
    <location>
        <begin position="1"/>
        <end position="36"/>
    </location>
</feature>
<comment type="similarity">
    <text evidence="3">Belongs to the FRRS1 family.</text>
</comment>
<evidence type="ECO:0000256" key="8">
    <source>
        <dbReference type="ARBA" id="ARBA00023004"/>
    </source>
</evidence>
<evidence type="ECO:0000256" key="11">
    <source>
        <dbReference type="SAM" id="MobiDB-lite"/>
    </source>
</evidence>
<evidence type="ECO:0000256" key="12">
    <source>
        <dbReference type="SAM" id="Phobius"/>
    </source>
</evidence>
<evidence type="ECO:0000256" key="3">
    <source>
        <dbReference type="ARBA" id="ARBA00009195"/>
    </source>
</evidence>
<evidence type="ECO:0000259" key="14">
    <source>
        <dbReference type="PROSITE" id="PS51019"/>
    </source>
</evidence>
<dbReference type="SMART" id="SM00665">
    <property type="entry name" value="B561"/>
    <property type="match status" value="1"/>
</dbReference>
<dbReference type="Pfam" id="PF02014">
    <property type="entry name" value="Reeler"/>
    <property type="match status" value="1"/>
</dbReference>
<dbReference type="CDD" id="cd08544">
    <property type="entry name" value="Reeler"/>
    <property type="match status" value="1"/>
</dbReference>
<dbReference type="InterPro" id="IPR002861">
    <property type="entry name" value="Reeler_dom"/>
</dbReference>
<dbReference type="GO" id="GO:0016722">
    <property type="term" value="F:oxidoreductase activity, acting on metal ions"/>
    <property type="evidence" value="ECO:0007669"/>
    <property type="project" value="TreeGrafter"/>
</dbReference>
<dbReference type="PANTHER" id="PTHR45828:SF3">
    <property type="entry name" value="FERRIC-CHELATE REDUCTASE 1"/>
    <property type="match status" value="1"/>
</dbReference>
<dbReference type="OrthoDB" id="6372137at2759"/>
<sequence length="556" mass="62138">MTVTPPPVLQTTPRPLKQQVRRSVAAGPRRKRSVAARAAGGSGRVVIWLLACSSSPVAGYPNGKVTSACSSMEPEHEHYPKSRVIHNITVDKTVFGPGDRIKGKSDDSAVSHTSKRRKEQVEFYWIAPSSCPQHIQFLATVVEKYSVYWVKIPGPIISQSGVPLITNKPQTTTLPPSPPIALLTKEFSSSECGSRKFCVRNPTSCDPQQDPCFFLSFRKEGDSMLIEMSGPVKGYLAFALSHDQWMGDDDVYLCGIQGQSVKINPGYNTGRTHPDVTTPDKLRDMAWRIEDGILQCSFRRNLHIPDSPKRFPLDGSYYIFIADGDADEDGTLQRHQRQPLVTGRMYNVARSVEDVGGSRSPLLMKFHGAMMFIAWMTTVSIGVLVARFFKPVWPESTLCGEKIWFQRAGCHPYLGCVVMALTFLQLLIAISRPQPYSRKRPLFNWTHWATGTVARIVAVAAMFLGMDLPALNLPDPWDTYTMVGFVLWHVFIDILLEVHCFCRHEGSGKLLEDRVQMLKPSRAKDDGHTFKKIVLTIYICGNAAFLITFLAAIYQL</sequence>
<evidence type="ECO:0000313" key="16">
    <source>
        <dbReference type="Proteomes" id="UP000770717"/>
    </source>
</evidence>
<keyword evidence="10" id="KW-0325">Glycoprotein</keyword>
<evidence type="ECO:0000256" key="5">
    <source>
        <dbReference type="ARBA" id="ARBA00022692"/>
    </source>
</evidence>
<dbReference type="Proteomes" id="UP000770717">
    <property type="component" value="Unassembled WGS sequence"/>
</dbReference>
<dbReference type="InterPro" id="IPR006593">
    <property type="entry name" value="Cyt_b561/ferric_Rdtase_TM"/>
</dbReference>
<keyword evidence="6" id="KW-0249">Electron transport</keyword>
<feature type="domain" description="DOMON" evidence="13">
    <location>
        <begin position="209"/>
        <end position="324"/>
    </location>
</feature>
<keyword evidence="5 12" id="KW-0812">Transmembrane</keyword>
<dbReference type="GO" id="GO:0006879">
    <property type="term" value="P:intracellular iron ion homeostasis"/>
    <property type="evidence" value="ECO:0007669"/>
    <property type="project" value="TreeGrafter"/>
</dbReference>
<dbReference type="InterPro" id="IPR051237">
    <property type="entry name" value="Ferric-chelate_Red/DefProt"/>
</dbReference>
<protein>
    <recommendedName>
        <fullName evidence="17">Ferric-chelate reductase 1</fullName>
    </recommendedName>
</protein>
<dbReference type="CDD" id="cd09628">
    <property type="entry name" value="DOMON_SDR_2_like"/>
    <property type="match status" value="1"/>
</dbReference>
<feature type="transmembrane region" description="Helical" evidence="12">
    <location>
        <begin position="369"/>
        <end position="389"/>
    </location>
</feature>
<evidence type="ECO:0000256" key="7">
    <source>
        <dbReference type="ARBA" id="ARBA00022989"/>
    </source>
</evidence>
<evidence type="ECO:0000256" key="1">
    <source>
        <dbReference type="ARBA" id="ARBA00001970"/>
    </source>
</evidence>
<dbReference type="CDD" id="cd08760">
    <property type="entry name" value="Cyt_b561_FRRS1_like"/>
    <property type="match status" value="1"/>
</dbReference>
<dbReference type="AlphaFoldDB" id="A0A8J6K7X5"/>
<dbReference type="GO" id="GO:0016020">
    <property type="term" value="C:membrane"/>
    <property type="evidence" value="ECO:0007669"/>
    <property type="project" value="UniProtKB-SubCell"/>
</dbReference>
<evidence type="ECO:0000259" key="13">
    <source>
        <dbReference type="PROSITE" id="PS50836"/>
    </source>
</evidence>
<keyword evidence="16" id="KW-1185">Reference proteome</keyword>
<dbReference type="Gene3D" id="1.20.120.1770">
    <property type="match status" value="1"/>
</dbReference>
<accession>A0A8J6K7X5</accession>
<organism evidence="15 16">
    <name type="scientific">Eleutherodactylus coqui</name>
    <name type="common">Puerto Rican coqui</name>
    <dbReference type="NCBI Taxonomy" id="57060"/>
    <lineage>
        <taxon>Eukaryota</taxon>
        <taxon>Metazoa</taxon>
        <taxon>Chordata</taxon>
        <taxon>Craniata</taxon>
        <taxon>Vertebrata</taxon>
        <taxon>Euteleostomi</taxon>
        <taxon>Amphibia</taxon>
        <taxon>Batrachia</taxon>
        <taxon>Anura</taxon>
        <taxon>Neobatrachia</taxon>
        <taxon>Hyloidea</taxon>
        <taxon>Eleutherodactylidae</taxon>
        <taxon>Eleutherodactylinae</taxon>
        <taxon>Eleutherodactylus</taxon>
        <taxon>Eleutherodactylus</taxon>
    </lineage>
</organism>
<evidence type="ECO:0008006" key="17">
    <source>
        <dbReference type="Google" id="ProtNLM"/>
    </source>
</evidence>
<dbReference type="InterPro" id="IPR042307">
    <property type="entry name" value="Reeler_sf"/>
</dbReference>
<dbReference type="Pfam" id="PF03351">
    <property type="entry name" value="DOMON"/>
    <property type="match status" value="1"/>
</dbReference>
<comment type="caution">
    <text evidence="15">The sequence shown here is derived from an EMBL/GenBank/DDBJ whole genome shotgun (WGS) entry which is preliminary data.</text>
</comment>
<dbReference type="PROSITE" id="PS50836">
    <property type="entry name" value="DOMON"/>
    <property type="match status" value="1"/>
</dbReference>
<dbReference type="PANTHER" id="PTHR45828">
    <property type="entry name" value="CYTOCHROME B561/FERRIC REDUCTASE TRANSMEMBRANE"/>
    <property type="match status" value="1"/>
</dbReference>
<dbReference type="InterPro" id="IPR005018">
    <property type="entry name" value="DOMON_domain"/>
</dbReference>
<dbReference type="Gene3D" id="2.60.40.4060">
    <property type="entry name" value="Reeler domain"/>
    <property type="match status" value="1"/>
</dbReference>
<feature type="transmembrane region" description="Helical" evidence="12">
    <location>
        <begin position="412"/>
        <end position="430"/>
    </location>
</feature>
<reference evidence="15" key="1">
    <citation type="thesis" date="2020" institute="ProQuest LLC" country="789 East Eisenhower Parkway, Ann Arbor, MI, USA">
        <title>Comparative Genomics and Chromosome Evolution.</title>
        <authorList>
            <person name="Mudd A.B."/>
        </authorList>
    </citation>
    <scope>NUCLEOTIDE SEQUENCE</scope>
    <source>
        <strain evidence="15">HN-11 Male</strain>
        <tissue evidence="15">Kidney and liver</tissue>
    </source>
</reference>
<evidence type="ECO:0000256" key="4">
    <source>
        <dbReference type="ARBA" id="ARBA00022448"/>
    </source>
</evidence>
<evidence type="ECO:0000256" key="9">
    <source>
        <dbReference type="ARBA" id="ARBA00023136"/>
    </source>
</evidence>
<dbReference type="EMBL" id="WNTK01000005">
    <property type="protein sequence ID" value="KAG9483112.1"/>
    <property type="molecule type" value="Genomic_DNA"/>
</dbReference>
<feature type="domain" description="Reelin" evidence="14">
    <location>
        <begin position="108"/>
        <end position="175"/>
    </location>
</feature>
<keyword evidence="4" id="KW-0813">Transport</keyword>
<keyword evidence="9 12" id="KW-0472">Membrane</keyword>
<name>A0A8J6K7X5_ELECQ</name>
<proteinExistence type="inferred from homology"/>
<evidence type="ECO:0000256" key="10">
    <source>
        <dbReference type="ARBA" id="ARBA00023180"/>
    </source>
</evidence>
<feature type="transmembrane region" description="Helical" evidence="12">
    <location>
        <begin position="533"/>
        <end position="554"/>
    </location>
</feature>
<evidence type="ECO:0000313" key="15">
    <source>
        <dbReference type="EMBL" id="KAG9483112.1"/>
    </source>
</evidence>
<keyword evidence="7 12" id="KW-1133">Transmembrane helix</keyword>
<evidence type="ECO:0000256" key="2">
    <source>
        <dbReference type="ARBA" id="ARBA00004141"/>
    </source>
</evidence>
<gene>
    <name evidence="15" type="ORF">GDO78_009190</name>
</gene>